<organism evidence="1 2">
    <name type="scientific">Citricoccus muralis</name>
    <dbReference type="NCBI Taxonomy" id="169134"/>
    <lineage>
        <taxon>Bacteria</taxon>
        <taxon>Bacillati</taxon>
        <taxon>Actinomycetota</taxon>
        <taxon>Actinomycetes</taxon>
        <taxon>Micrococcales</taxon>
        <taxon>Micrococcaceae</taxon>
        <taxon>Citricoccus</taxon>
    </lineage>
</organism>
<dbReference type="Gene3D" id="3.40.50.150">
    <property type="entry name" value="Vaccinia Virus protein VP39"/>
    <property type="match status" value="1"/>
</dbReference>
<name>A0ABY8H3A7_9MICC</name>
<reference evidence="1 2" key="1">
    <citation type="submission" date="2023-04" db="EMBL/GenBank/DDBJ databases">
        <title>Funneling lignin-derived compounds into biodiesel using alkali-halophilic Citricoccus sp. P2.</title>
        <authorList>
            <person name="Luo C.-B."/>
        </authorList>
    </citation>
    <scope>NUCLEOTIDE SEQUENCE [LARGE SCALE GENOMIC DNA]</scope>
    <source>
        <strain evidence="1 2">P2</strain>
    </source>
</reference>
<proteinExistence type="predicted"/>
<dbReference type="EC" id="2.1.1.-" evidence="1"/>
<dbReference type="InterPro" id="IPR029063">
    <property type="entry name" value="SAM-dependent_MTases_sf"/>
</dbReference>
<dbReference type="Proteomes" id="UP001219037">
    <property type="component" value="Chromosome"/>
</dbReference>
<accession>A0ABY8H3A7</accession>
<keyword evidence="1" id="KW-0808">Transferase</keyword>
<dbReference type="EMBL" id="CP121252">
    <property type="protein sequence ID" value="WFP15555.1"/>
    <property type="molecule type" value="Genomic_DNA"/>
</dbReference>
<protein>
    <submittedName>
        <fullName evidence="1">Class I SAM-dependent methyltransferase</fullName>
        <ecNumber evidence="1">2.1.1.-</ecNumber>
    </submittedName>
</protein>
<evidence type="ECO:0000313" key="2">
    <source>
        <dbReference type="Proteomes" id="UP001219037"/>
    </source>
</evidence>
<dbReference type="RefSeq" id="WP_278156399.1">
    <property type="nucleotide sequence ID" value="NZ_CP121252.1"/>
</dbReference>
<gene>
    <name evidence="1" type="ORF">P8192_09045</name>
</gene>
<dbReference type="PANTHER" id="PTHR43861">
    <property type="entry name" value="TRANS-ACONITATE 2-METHYLTRANSFERASE-RELATED"/>
    <property type="match status" value="1"/>
</dbReference>
<dbReference type="Pfam" id="PF01209">
    <property type="entry name" value="Ubie_methyltran"/>
    <property type="match status" value="1"/>
</dbReference>
<dbReference type="GO" id="GO:0008168">
    <property type="term" value="F:methyltransferase activity"/>
    <property type="evidence" value="ECO:0007669"/>
    <property type="project" value="UniProtKB-KW"/>
</dbReference>
<dbReference type="GO" id="GO:0032259">
    <property type="term" value="P:methylation"/>
    <property type="evidence" value="ECO:0007669"/>
    <property type="project" value="UniProtKB-KW"/>
</dbReference>
<evidence type="ECO:0000313" key="1">
    <source>
        <dbReference type="EMBL" id="WFP15555.1"/>
    </source>
</evidence>
<dbReference type="SUPFAM" id="SSF53335">
    <property type="entry name" value="S-adenosyl-L-methionine-dependent methyltransferases"/>
    <property type="match status" value="1"/>
</dbReference>
<sequence>MKLSDSFTSTARRYDVMTGLNPGYRRELRRAARELSAQVHSRGDDGPLIWDLGCGTGLSTAALQEQLPEARLLGVDASEGMLALAQAKTWRPGTRFVLERAENLEHSLHEEIGEAPDGVFAAYLLRNVDEQDRTAVLATIRRRMAPGTPLVLHDYSVVESRGAQLTWTLVCFGVIIPLSVVMRAEPSLFTYLWRSVMNNDSTRTVLQRLRDAGFEGGRVFTARGWHRKILHTYTAVAGASRGEQ</sequence>
<dbReference type="CDD" id="cd02440">
    <property type="entry name" value="AdoMet_MTases"/>
    <property type="match status" value="1"/>
</dbReference>
<keyword evidence="2" id="KW-1185">Reference proteome</keyword>
<keyword evidence="1" id="KW-0489">Methyltransferase</keyword>